<sequence>MTDDDSESISIQSNFKLPENITQEDIEKKAIDLVRLAISNNVSDVPLKREEIRKKVIKDNMRIFPVVFEEAQKILRNDYCMELVEYPTRGTKIHSLNKETQRDTQVSQASTSTQTQNQIKRSKKYTTKSYILRSLIPGNFRKGFIFEKEDYQLHGLLIIILCLIYVNGNHLKEDALYKYLEKFGISKNKSHKVFGDVEKNISQFTQKGYLEKEKSVVPNEEIFYNYKWGPRALVEFPENNLLKFVKGFYNENEHEQIVRELIRSRGIN</sequence>
<evidence type="ECO:0000313" key="4">
    <source>
        <dbReference type="Proteomes" id="UP000193719"/>
    </source>
</evidence>
<feature type="region of interest" description="Disordered" evidence="1">
    <location>
        <begin position="98"/>
        <end position="121"/>
    </location>
</feature>
<dbReference type="EMBL" id="MCFH01000117">
    <property type="protein sequence ID" value="ORX38784.1"/>
    <property type="molecule type" value="Genomic_DNA"/>
</dbReference>
<dbReference type="PANTHER" id="PTHR11736:SF14">
    <property type="entry name" value="NSE3 HOMOLOG, SMC5-SMC6 COMPLEX COMPONENT"/>
    <property type="match status" value="1"/>
</dbReference>
<comment type="caution">
    <text evidence="3">The sequence shown here is derived from an EMBL/GenBank/DDBJ whole genome shotgun (WGS) entry which is preliminary data.</text>
</comment>
<gene>
    <name evidence="3" type="ORF">BCR36DRAFT_407648</name>
</gene>
<dbReference type="Pfam" id="PF01454">
    <property type="entry name" value="MAGE"/>
    <property type="match status" value="1"/>
</dbReference>
<dbReference type="FunFam" id="1.10.10.1210:FF:000001">
    <property type="entry name" value="melanoma-associated antigen D1"/>
    <property type="match status" value="1"/>
</dbReference>
<dbReference type="Gene3D" id="1.10.10.1200">
    <property type="entry name" value="MAGE homology domain, winged helix WH1 motif"/>
    <property type="match status" value="1"/>
</dbReference>
<proteinExistence type="predicted"/>
<name>A0A1Y1UMR7_9FUNG</name>
<reference evidence="3 4" key="1">
    <citation type="submission" date="2016-08" db="EMBL/GenBank/DDBJ databases">
        <title>Genomes of anaerobic fungi encode conserved fungal cellulosomes for biomass hydrolysis.</title>
        <authorList>
            <consortium name="DOE Joint Genome Institute"/>
            <person name="Haitjema C.H."/>
            <person name="Gilmore S.P."/>
            <person name="Henske J.K."/>
            <person name="Solomon K.V."/>
            <person name="De Groot R."/>
            <person name="Kuo A."/>
            <person name="Mondo S.J."/>
            <person name="Salamov A.A."/>
            <person name="Labutti K."/>
            <person name="Zhao Z."/>
            <person name="Chiniquy J."/>
            <person name="Barry K."/>
            <person name="Brewer H.M."/>
            <person name="Purvine S.O."/>
            <person name="Wright A.T."/>
            <person name="Boxma B."/>
            <person name="Van Alen T."/>
            <person name="Hackstein J.H."/>
            <person name="Baker S.E."/>
            <person name="Grigoriev I.V."/>
            <person name="O'Malley M.A."/>
        </authorList>
    </citation>
    <scope>NUCLEOTIDE SEQUENCE [LARGE SCALE GENOMIC DNA]</scope>
    <source>
        <strain evidence="4">finn</strain>
    </source>
</reference>
<organism evidence="3 4">
    <name type="scientific">Piromyces finnis</name>
    <dbReference type="NCBI Taxonomy" id="1754191"/>
    <lineage>
        <taxon>Eukaryota</taxon>
        <taxon>Fungi</taxon>
        <taxon>Fungi incertae sedis</taxon>
        <taxon>Chytridiomycota</taxon>
        <taxon>Chytridiomycota incertae sedis</taxon>
        <taxon>Neocallimastigomycetes</taxon>
        <taxon>Neocallimastigales</taxon>
        <taxon>Neocallimastigaceae</taxon>
        <taxon>Piromyces</taxon>
    </lineage>
</organism>
<dbReference type="GO" id="GO:0005634">
    <property type="term" value="C:nucleus"/>
    <property type="evidence" value="ECO:0007669"/>
    <property type="project" value="TreeGrafter"/>
</dbReference>
<dbReference type="Proteomes" id="UP000193719">
    <property type="component" value="Unassembled WGS sequence"/>
</dbReference>
<evidence type="ECO:0000256" key="1">
    <source>
        <dbReference type="SAM" id="MobiDB-lite"/>
    </source>
</evidence>
<evidence type="ECO:0000259" key="2">
    <source>
        <dbReference type="PROSITE" id="PS50838"/>
    </source>
</evidence>
<dbReference type="InterPro" id="IPR002190">
    <property type="entry name" value="MHD_dom"/>
</dbReference>
<dbReference type="InterPro" id="IPR041899">
    <property type="entry name" value="MAGE_WH2"/>
</dbReference>
<evidence type="ECO:0000313" key="3">
    <source>
        <dbReference type="EMBL" id="ORX38784.1"/>
    </source>
</evidence>
<feature type="compositionally biased region" description="Low complexity" evidence="1">
    <location>
        <begin position="104"/>
        <end position="116"/>
    </location>
</feature>
<protein>
    <submittedName>
        <fullName evidence="3">MAGE-domain-containing protein</fullName>
    </submittedName>
</protein>
<feature type="domain" description="MAGE" evidence="2">
    <location>
        <begin position="26"/>
        <end position="245"/>
    </location>
</feature>
<dbReference type="InterPro" id="IPR041898">
    <property type="entry name" value="MAGE_WH1"/>
</dbReference>
<dbReference type="InterPro" id="IPR037445">
    <property type="entry name" value="MAGE"/>
</dbReference>
<dbReference type="SMART" id="SM01373">
    <property type="entry name" value="MAGE"/>
    <property type="match status" value="1"/>
</dbReference>
<dbReference type="STRING" id="1754191.A0A1Y1UMR7"/>
<dbReference type="GO" id="GO:0006281">
    <property type="term" value="P:DNA repair"/>
    <property type="evidence" value="ECO:0007669"/>
    <property type="project" value="TreeGrafter"/>
</dbReference>
<dbReference type="OrthoDB" id="205198at2759"/>
<dbReference type="AlphaFoldDB" id="A0A1Y1UMR7"/>
<accession>A0A1Y1UMR7</accession>
<dbReference type="PROSITE" id="PS50838">
    <property type="entry name" value="MAGE"/>
    <property type="match status" value="1"/>
</dbReference>
<keyword evidence="4" id="KW-1185">Reference proteome</keyword>
<reference evidence="3 4" key="2">
    <citation type="submission" date="2016-08" db="EMBL/GenBank/DDBJ databases">
        <title>Pervasive Adenine N6-methylation of Active Genes in Fungi.</title>
        <authorList>
            <consortium name="DOE Joint Genome Institute"/>
            <person name="Mondo S.J."/>
            <person name="Dannebaum R.O."/>
            <person name="Kuo R.C."/>
            <person name="Labutti K."/>
            <person name="Haridas S."/>
            <person name="Kuo A."/>
            <person name="Salamov A."/>
            <person name="Ahrendt S.R."/>
            <person name="Lipzen A."/>
            <person name="Sullivan W."/>
            <person name="Andreopoulos W.B."/>
            <person name="Clum A."/>
            <person name="Lindquist E."/>
            <person name="Daum C."/>
            <person name="Ramamoorthy G.K."/>
            <person name="Gryganskyi A."/>
            <person name="Culley D."/>
            <person name="Magnuson J.K."/>
            <person name="James T.Y."/>
            <person name="O'Malley M.A."/>
            <person name="Stajich J.E."/>
            <person name="Spatafora J.W."/>
            <person name="Visel A."/>
            <person name="Grigoriev I.V."/>
        </authorList>
    </citation>
    <scope>NUCLEOTIDE SEQUENCE [LARGE SCALE GENOMIC DNA]</scope>
    <source>
        <strain evidence="4">finn</strain>
    </source>
</reference>
<dbReference type="Gene3D" id="1.10.10.1210">
    <property type="entry name" value="MAGE homology domain, winged helix WH2 motif"/>
    <property type="match status" value="1"/>
</dbReference>
<dbReference type="PANTHER" id="PTHR11736">
    <property type="entry name" value="MELANOMA-ASSOCIATED ANTIGEN MAGE ANTIGEN"/>
    <property type="match status" value="1"/>
</dbReference>